<sequence length="45" mass="5242">MKSLFDTARTNRSAAFQCRSKRHQMPRRHLRVLPSLTRPSLFAGD</sequence>
<organism evidence="1 2">
    <name type="scientific">Tunturiibacter gelidiferens</name>
    <dbReference type="NCBI Taxonomy" id="3069689"/>
    <lineage>
        <taxon>Bacteria</taxon>
        <taxon>Pseudomonadati</taxon>
        <taxon>Acidobacteriota</taxon>
        <taxon>Terriglobia</taxon>
        <taxon>Terriglobales</taxon>
        <taxon>Acidobacteriaceae</taxon>
        <taxon>Tunturiibacter</taxon>
    </lineage>
</organism>
<keyword evidence="2" id="KW-1185">Reference proteome</keyword>
<accession>A0ACC5P314</accession>
<dbReference type="EMBL" id="JACHEA010000001">
    <property type="protein sequence ID" value="MBB5341250.1"/>
    <property type="molecule type" value="Genomic_DNA"/>
</dbReference>
<protein>
    <submittedName>
        <fullName evidence="1">Uncharacterized protein</fullName>
    </submittedName>
</protein>
<name>A0ACC5P314_9BACT</name>
<dbReference type="Proteomes" id="UP000569005">
    <property type="component" value="Unassembled WGS sequence"/>
</dbReference>
<comment type="caution">
    <text evidence="1">The sequence shown here is derived from an EMBL/GenBank/DDBJ whole genome shotgun (WGS) entry which is preliminary data.</text>
</comment>
<reference evidence="1" key="1">
    <citation type="submission" date="2020-08" db="EMBL/GenBank/DDBJ databases">
        <title>Genomic Encyclopedia of Type Strains, Phase IV (KMG-V): Genome sequencing to study the core and pangenomes of soil and plant-associated prokaryotes.</title>
        <authorList>
            <person name="Whitman W."/>
        </authorList>
    </citation>
    <scope>NUCLEOTIDE SEQUENCE</scope>
    <source>
        <strain evidence="1">M8UP15</strain>
    </source>
</reference>
<evidence type="ECO:0000313" key="2">
    <source>
        <dbReference type="Proteomes" id="UP000569005"/>
    </source>
</evidence>
<evidence type="ECO:0000313" key="1">
    <source>
        <dbReference type="EMBL" id="MBB5341250.1"/>
    </source>
</evidence>
<proteinExistence type="predicted"/>
<gene>
    <name evidence="1" type="ORF">HDF13_003583</name>
</gene>